<protein>
    <recommendedName>
        <fullName evidence="3">AT-hook motif nuclear-localized protein</fullName>
    </recommendedName>
</protein>
<organism evidence="6 7">
    <name type="scientific">Ananas comosus</name>
    <name type="common">Pineapple</name>
    <name type="synonym">Ananas ananas</name>
    <dbReference type="NCBI Taxonomy" id="4615"/>
    <lineage>
        <taxon>Eukaryota</taxon>
        <taxon>Viridiplantae</taxon>
        <taxon>Streptophyta</taxon>
        <taxon>Embryophyta</taxon>
        <taxon>Tracheophyta</taxon>
        <taxon>Spermatophyta</taxon>
        <taxon>Magnoliopsida</taxon>
        <taxon>Liliopsida</taxon>
        <taxon>Poales</taxon>
        <taxon>Bromeliaceae</taxon>
        <taxon>Bromelioideae</taxon>
        <taxon>Ananas</taxon>
    </lineage>
</organism>
<dbReference type="AlphaFoldDB" id="A0A6P5GE71"/>
<gene>
    <name evidence="7" type="primary">LOC109723108</name>
</gene>
<evidence type="ECO:0000256" key="4">
    <source>
        <dbReference type="SAM" id="MobiDB-lite"/>
    </source>
</evidence>
<keyword evidence="3" id="KW-0238">DNA-binding</keyword>
<evidence type="ECO:0000256" key="1">
    <source>
        <dbReference type="ARBA" id="ARBA00004123"/>
    </source>
</evidence>
<comment type="function">
    <text evidence="3">Transcription factor that specifically binds AT-rich DNA sequences related to the nuclear matrix attachment regions (MARs).</text>
</comment>
<feature type="compositionally biased region" description="Pro residues" evidence="4">
    <location>
        <begin position="46"/>
        <end position="56"/>
    </location>
</feature>
<dbReference type="SUPFAM" id="SSF117856">
    <property type="entry name" value="AF0104/ALDC/Ptd012-like"/>
    <property type="match status" value="1"/>
</dbReference>
<evidence type="ECO:0000313" key="7">
    <source>
        <dbReference type="RefSeq" id="XP_020106916.1"/>
    </source>
</evidence>
<dbReference type="Proteomes" id="UP000515123">
    <property type="component" value="Linkage group 17"/>
</dbReference>
<dbReference type="InterPro" id="IPR005175">
    <property type="entry name" value="PPC_dom"/>
</dbReference>
<dbReference type="PANTHER" id="PTHR31500:SF56">
    <property type="entry name" value="AT-HOOK MOTIF NUCLEAR-LOCALIZED PROTEIN"/>
    <property type="match status" value="1"/>
</dbReference>
<reference evidence="7" key="2">
    <citation type="submission" date="2025-08" db="UniProtKB">
        <authorList>
            <consortium name="RefSeq"/>
        </authorList>
    </citation>
    <scope>IDENTIFICATION</scope>
    <source>
        <tissue evidence="7">Leaf</tissue>
    </source>
</reference>
<proteinExistence type="predicted"/>
<dbReference type="OrthoDB" id="1903967at2759"/>
<keyword evidence="3" id="KW-0804">Transcription</keyword>
<dbReference type="RefSeq" id="XP_020106916.1">
    <property type="nucleotide sequence ID" value="XM_020251327.1"/>
</dbReference>
<dbReference type="Gene3D" id="3.30.1330.80">
    <property type="entry name" value="Hypothetical protein, similar to alpha- acetolactate decarboxylase, domain 2"/>
    <property type="match status" value="1"/>
</dbReference>
<dbReference type="PANTHER" id="PTHR31500">
    <property type="entry name" value="AT-HOOK MOTIF NUCLEAR-LOCALIZED PROTEIN 9"/>
    <property type="match status" value="1"/>
</dbReference>
<sequence length="420" mass="41981">MEGRESVVMMSGPEGGGSGAKAAAAAAAVGDAGGGATKESASSTPSPSPSPTPSPSPQAAAPAEVSGGGGIGVGVGVGSGGAGVPAAAPIPWPATGVGVGGMGIYEELARKKRGRPKKYAPDEMEVDMEMEMETETETEMGMGMGMGLALSPSSAPSSFALVHHSSHLSAKRSRGRPRGSGRRQLLATLGEWFAFSAGGSFTPHVVTIATGEDVAARILSFSQKGPRAICILSANGAISNVTLRQPGSSGGTLTYEGRFEILSLSGSFAISENGGVRSRTGGISVSLAGPDGRVVGGGVAGLLLAASPIQIVVGSFLPNVFKEHKRRANQESTFSPVPASGGVLTSAKPISQATPPDDGCKNLTSSLPAGQVCGGAENSSMTDRPPNPNPTPFKVAGWPADLQSAEHKPSPDINVCLSGE</sequence>
<keyword evidence="3" id="KW-0805">Transcription regulation</keyword>
<dbReference type="GO" id="GO:0005634">
    <property type="term" value="C:nucleus"/>
    <property type="evidence" value="ECO:0007669"/>
    <property type="project" value="UniProtKB-SubCell"/>
</dbReference>
<feature type="compositionally biased region" description="Low complexity" evidence="4">
    <location>
        <begin position="20"/>
        <end position="30"/>
    </location>
</feature>
<comment type="domain">
    <text evidence="3">The PPC domain mediates interactions between AHL proteins.</text>
</comment>
<evidence type="ECO:0000256" key="2">
    <source>
        <dbReference type="ARBA" id="ARBA00023242"/>
    </source>
</evidence>
<keyword evidence="2 3" id="KW-0539">Nucleus</keyword>
<comment type="subcellular location">
    <subcellularLocation>
        <location evidence="1 3">Nucleus</location>
    </subcellularLocation>
</comment>
<feature type="region of interest" description="Disordered" evidence="4">
    <location>
        <begin position="1"/>
        <end position="67"/>
    </location>
</feature>
<dbReference type="GeneID" id="109723108"/>
<feature type="domain" description="PPC" evidence="5">
    <location>
        <begin position="198"/>
        <end position="337"/>
    </location>
</feature>
<reference evidence="6" key="1">
    <citation type="journal article" date="2015" name="Nat. Genet.">
        <title>The pineapple genome and the evolution of CAM photosynthesis.</title>
        <authorList>
            <person name="Ming R."/>
            <person name="VanBuren R."/>
            <person name="Wai C.M."/>
            <person name="Tang H."/>
            <person name="Schatz M.C."/>
            <person name="Bowers J.E."/>
            <person name="Lyons E."/>
            <person name="Wang M.L."/>
            <person name="Chen J."/>
            <person name="Biggers E."/>
            <person name="Zhang J."/>
            <person name="Huang L."/>
            <person name="Zhang L."/>
            <person name="Miao W."/>
            <person name="Zhang J."/>
            <person name="Ye Z."/>
            <person name="Miao C."/>
            <person name="Lin Z."/>
            <person name="Wang H."/>
            <person name="Zhou H."/>
            <person name="Yim W.C."/>
            <person name="Priest H.D."/>
            <person name="Zheng C."/>
            <person name="Woodhouse M."/>
            <person name="Edger P.P."/>
            <person name="Guyot R."/>
            <person name="Guo H.B."/>
            <person name="Guo H."/>
            <person name="Zheng G."/>
            <person name="Singh R."/>
            <person name="Sharma A."/>
            <person name="Min X."/>
            <person name="Zheng Y."/>
            <person name="Lee H."/>
            <person name="Gurtowski J."/>
            <person name="Sedlazeck F.J."/>
            <person name="Harkess A."/>
            <person name="McKain M.R."/>
            <person name="Liao Z."/>
            <person name="Fang J."/>
            <person name="Liu J."/>
            <person name="Zhang X."/>
            <person name="Zhang Q."/>
            <person name="Hu W."/>
            <person name="Qin Y."/>
            <person name="Wang K."/>
            <person name="Chen L.Y."/>
            <person name="Shirley N."/>
            <person name="Lin Y.R."/>
            <person name="Liu L.Y."/>
            <person name="Hernandez A.G."/>
            <person name="Wright C.L."/>
            <person name="Bulone V."/>
            <person name="Tuskan G.A."/>
            <person name="Heath K."/>
            <person name="Zee F."/>
            <person name="Moore P.H."/>
            <person name="Sunkar R."/>
            <person name="Leebens-Mack J.H."/>
            <person name="Mockler T."/>
            <person name="Bennetzen J.L."/>
            <person name="Freeling M."/>
            <person name="Sankoff D."/>
            <person name="Paterson A.H."/>
            <person name="Zhu X."/>
            <person name="Yang X."/>
            <person name="Smith J.A."/>
            <person name="Cushman J.C."/>
            <person name="Paull R.E."/>
            <person name="Yu Q."/>
        </authorList>
    </citation>
    <scope>NUCLEOTIDE SEQUENCE [LARGE SCALE GENOMIC DNA]</scope>
    <source>
        <strain evidence="6">cv. F153</strain>
    </source>
</reference>
<dbReference type="GO" id="GO:0003680">
    <property type="term" value="F:minor groove of adenine-thymine-rich DNA binding"/>
    <property type="evidence" value="ECO:0007669"/>
    <property type="project" value="UniProtKB-UniRule"/>
</dbReference>
<dbReference type="FunFam" id="3.30.1330.80:FF:000003">
    <property type="entry name" value="AT-hook motif nuclear-localized protein 1-like"/>
    <property type="match status" value="1"/>
</dbReference>
<accession>A0A6P5GE71</accession>
<evidence type="ECO:0000313" key="6">
    <source>
        <dbReference type="Proteomes" id="UP000515123"/>
    </source>
</evidence>
<evidence type="ECO:0000256" key="3">
    <source>
        <dbReference type="RuleBase" id="RU367031"/>
    </source>
</evidence>
<dbReference type="CDD" id="cd11378">
    <property type="entry name" value="DUF296"/>
    <property type="match status" value="1"/>
</dbReference>
<dbReference type="PROSITE" id="PS51742">
    <property type="entry name" value="PPC"/>
    <property type="match status" value="1"/>
</dbReference>
<evidence type="ECO:0000259" key="5">
    <source>
        <dbReference type="PROSITE" id="PS51742"/>
    </source>
</evidence>
<name>A0A6P5GE71_ANACO</name>
<keyword evidence="6" id="KW-1185">Reference proteome</keyword>
<dbReference type="Pfam" id="PF03479">
    <property type="entry name" value="PCC"/>
    <property type="match status" value="1"/>
</dbReference>
<dbReference type="InterPro" id="IPR039605">
    <property type="entry name" value="AHL"/>
</dbReference>
<feature type="region of interest" description="Disordered" evidence="4">
    <location>
        <begin position="371"/>
        <end position="420"/>
    </location>
</feature>